<organism evidence="7 8">
    <name type="scientific">Sunxiuqinia elliptica</name>
    <dbReference type="NCBI Taxonomy" id="655355"/>
    <lineage>
        <taxon>Bacteria</taxon>
        <taxon>Pseudomonadati</taxon>
        <taxon>Bacteroidota</taxon>
        <taxon>Bacteroidia</taxon>
        <taxon>Marinilabiliales</taxon>
        <taxon>Prolixibacteraceae</taxon>
        <taxon>Sunxiuqinia</taxon>
    </lineage>
</organism>
<protein>
    <recommendedName>
        <fullName evidence="4">Pseudouridine synthase</fullName>
        <ecNumber evidence="4">5.4.99.-</ecNumber>
    </recommendedName>
</protein>
<comment type="similarity">
    <text evidence="1 4">Belongs to the pseudouridine synthase RsuA family.</text>
</comment>
<dbReference type="Pfam" id="PF01479">
    <property type="entry name" value="S4"/>
    <property type="match status" value="1"/>
</dbReference>
<keyword evidence="3" id="KW-0694">RNA-binding</keyword>
<keyword evidence="2 4" id="KW-0413">Isomerase</keyword>
<dbReference type="InterPro" id="IPR002942">
    <property type="entry name" value="S4_RNA-bd"/>
</dbReference>
<evidence type="ECO:0000313" key="8">
    <source>
        <dbReference type="Proteomes" id="UP000198964"/>
    </source>
</evidence>
<dbReference type="PROSITE" id="PS01149">
    <property type="entry name" value="PSI_RSU"/>
    <property type="match status" value="1"/>
</dbReference>
<dbReference type="FunFam" id="3.10.290.10:FF:000003">
    <property type="entry name" value="Pseudouridine synthase"/>
    <property type="match status" value="1"/>
</dbReference>
<evidence type="ECO:0000256" key="3">
    <source>
        <dbReference type="PROSITE-ProRule" id="PRU00182"/>
    </source>
</evidence>
<evidence type="ECO:0000259" key="6">
    <source>
        <dbReference type="SMART" id="SM00363"/>
    </source>
</evidence>
<dbReference type="EC" id="5.4.99.-" evidence="4"/>
<proteinExistence type="inferred from homology"/>
<sequence length="272" mass="31025">MTKKNFTEGRQFSDQKKTDQESHSGSGKKLQVLKKMDREIRLNKFIANAGICSRRDADQLIEKGDIKVNGEVVTSLGHKVTTKDEVTYKGKVISAERKVYVLLNKPKGFVTTMDDPHAEKKVISLVKHACQERIYPVGRLDKDTTGLLLFTNDGELAAKLTHPSYEKKKIYHVFLDKDFTREDMEQVKQGLELEDGFIAADAISYVIADDKRQVGIEIHSGKNRIVRRIFAHLGYRVIRLDRVVFAGLTKKNVPRGKWRFLTDKEVGFLKMS</sequence>
<dbReference type="Gene3D" id="3.30.70.580">
    <property type="entry name" value="Pseudouridine synthase I, catalytic domain, N-terminal subdomain"/>
    <property type="match status" value="1"/>
</dbReference>
<dbReference type="Pfam" id="PF00849">
    <property type="entry name" value="PseudoU_synth_2"/>
    <property type="match status" value="1"/>
</dbReference>
<dbReference type="InterPro" id="IPR018496">
    <property type="entry name" value="PsdUridine_synth_RsuA/RluB_CS"/>
</dbReference>
<name>A0A1I2F6B4_9BACT</name>
<dbReference type="NCBIfam" id="TIGR00093">
    <property type="entry name" value="pseudouridine synthase"/>
    <property type="match status" value="1"/>
</dbReference>
<evidence type="ECO:0000256" key="4">
    <source>
        <dbReference type="RuleBase" id="RU003887"/>
    </source>
</evidence>
<dbReference type="InterPro" id="IPR000748">
    <property type="entry name" value="PsdUridine_synth_RsuA/RluB/E/F"/>
</dbReference>
<dbReference type="EMBL" id="FONW01000002">
    <property type="protein sequence ID" value="SFF00705.1"/>
    <property type="molecule type" value="Genomic_DNA"/>
</dbReference>
<dbReference type="GO" id="GO:0000455">
    <property type="term" value="P:enzyme-directed rRNA pseudouridine synthesis"/>
    <property type="evidence" value="ECO:0007669"/>
    <property type="project" value="UniProtKB-ARBA"/>
</dbReference>
<feature type="domain" description="RNA-binding S4" evidence="6">
    <location>
        <begin position="40"/>
        <end position="98"/>
    </location>
</feature>
<dbReference type="Gene3D" id="3.30.70.1560">
    <property type="entry name" value="Alpha-L RNA-binding motif"/>
    <property type="match status" value="1"/>
</dbReference>
<dbReference type="InterPro" id="IPR050343">
    <property type="entry name" value="RsuA_PseudoU_synthase"/>
</dbReference>
<dbReference type="GO" id="GO:0003723">
    <property type="term" value="F:RNA binding"/>
    <property type="evidence" value="ECO:0007669"/>
    <property type="project" value="UniProtKB-KW"/>
</dbReference>
<keyword evidence="8" id="KW-1185">Reference proteome</keyword>
<dbReference type="SMART" id="SM00363">
    <property type="entry name" value="S4"/>
    <property type="match status" value="1"/>
</dbReference>
<dbReference type="GO" id="GO:0120159">
    <property type="term" value="F:rRNA pseudouridine synthase activity"/>
    <property type="evidence" value="ECO:0007669"/>
    <property type="project" value="UniProtKB-ARBA"/>
</dbReference>
<accession>A0A1I2F6B4</accession>
<dbReference type="InterPro" id="IPR042092">
    <property type="entry name" value="PsdUridine_s_RsuA/RluB/E/F_cat"/>
</dbReference>
<dbReference type="Gene3D" id="3.10.290.10">
    <property type="entry name" value="RNA-binding S4 domain"/>
    <property type="match status" value="1"/>
</dbReference>
<dbReference type="PROSITE" id="PS50889">
    <property type="entry name" value="S4"/>
    <property type="match status" value="1"/>
</dbReference>
<dbReference type="PANTHER" id="PTHR47683">
    <property type="entry name" value="PSEUDOURIDINE SYNTHASE FAMILY PROTEIN-RELATED"/>
    <property type="match status" value="1"/>
</dbReference>
<evidence type="ECO:0000256" key="5">
    <source>
        <dbReference type="SAM" id="MobiDB-lite"/>
    </source>
</evidence>
<dbReference type="InterPro" id="IPR036986">
    <property type="entry name" value="S4_RNA-bd_sf"/>
</dbReference>
<dbReference type="InterPro" id="IPR020103">
    <property type="entry name" value="PsdUridine_synth_cat_dom_sf"/>
</dbReference>
<dbReference type="AlphaFoldDB" id="A0A1I2F6B4"/>
<dbReference type="STRING" id="655355.SAMN05216283_102372"/>
<dbReference type="SUPFAM" id="SSF55120">
    <property type="entry name" value="Pseudouridine synthase"/>
    <property type="match status" value="1"/>
</dbReference>
<reference evidence="7 8" key="1">
    <citation type="submission" date="2016-10" db="EMBL/GenBank/DDBJ databases">
        <authorList>
            <person name="de Groot N.N."/>
        </authorList>
    </citation>
    <scope>NUCLEOTIDE SEQUENCE [LARGE SCALE GENOMIC DNA]</scope>
    <source>
        <strain evidence="7 8">CGMCC 1.9156</strain>
    </source>
</reference>
<feature type="region of interest" description="Disordered" evidence="5">
    <location>
        <begin position="1"/>
        <end position="30"/>
    </location>
</feature>
<dbReference type="CDD" id="cd02870">
    <property type="entry name" value="PseudoU_synth_RsuA_like"/>
    <property type="match status" value="1"/>
</dbReference>
<dbReference type="InterPro" id="IPR020094">
    <property type="entry name" value="TruA/RsuA/RluB/E/F_N"/>
</dbReference>
<dbReference type="InterPro" id="IPR006145">
    <property type="entry name" value="PsdUridine_synth_RsuA/RluA"/>
</dbReference>
<dbReference type="PANTHER" id="PTHR47683:SF2">
    <property type="entry name" value="RNA-BINDING S4 DOMAIN-CONTAINING PROTEIN"/>
    <property type="match status" value="1"/>
</dbReference>
<evidence type="ECO:0000313" key="7">
    <source>
        <dbReference type="EMBL" id="SFF00705.1"/>
    </source>
</evidence>
<evidence type="ECO:0000256" key="2">
    <source>
        <dbReference type="ARBA" id="ARBA00023235"/>
    </source>
</evidence>
<dbReference type="CDD" id="cd00165">
    <property type="entry name" value="S4"/>
    <property type="match status" value="1"/>
</dbReference>
<feature type="compositionally biased region" description="Basic and acidic residues" evidence="5">
    <location>
        <begin position="1"/>
        <end position="22"/>
    </location>
</feature>
<gene>
    <name evidence="7" type="ORF">SAMN05216283_102372</name>
</gene>
<evidence type="ECO:0000256" key="1">
    <source>
        <dbReference type="ARBA" id="ARBA00008348"/>
    </source>
</evidence>
<dbReference type="SUPFAM" id="SSF55174">
    <property type="entry name" value="Alpha-L RNA-binding motif"/>
    <property type="match status" value="1"/>
</dbReference>
<dbReference type="RefSeq" id="WP_093919035.1">
    <property type="nucleotide sequence ID" value="NZ_FONW01000002.1"/>
</dbReference>
<dbReference type="Proteomes" id="UP000198964">
    <property type="component" value="Unassembled WGS sequence"/>
</dbReference>